<gene>
    <name evidence="2" type="ORF">A3A43_02720</name>
</gene>
<accession>A0A1G2CHR8</accession>
<dbReference type="GO" id="GO:0045454">
    <property type="term" value="P:cell redox homeostasis"/>
    <property type="evidence" value="ECO:0007669"/>
    <property type="project" value="TreeGrafter"/>
</dbReference>
<dbReference type="Gene3D" id="3.40.30.10">
    <property type="entry name" value="Glutaredoxin"/>
    <property type="match status" value="1"/>
</dbReference>
<dbReference type="AlphaFoldDB" id="A0A1G2CHR8"/>
<dbReference type="SUPFAM" id="SSF52833">
    <property type="entry name" value="Thioredoxin-like"/>
    <property type="match status" value="1"/>
</dbReference>
<name>A0A1G2CHR8_9BACT</name>
<dbReference type="PANTHER" id="PTHR34386">
    <property type="entry name" value="GLUTAREDOXIN"/>
    <property type="match status" value="1"/>
</dbReference>
<organism evidence="2 3">
    <name type="scientific">Candidatus Liptonbacteria bacterium RIFCSPLOWO2_01_FULL_56_20</name>
    <dbReference type="NCBI Taxonomy" id="1798652"/>
    <lineage>
        <taxon>Bacteria</taxon>
        <taxon>Candidatus Liptoniibacteriota</taxon>
    </lineage>
</organism>
<reference evidence="2 3" key="1">
    <citation type="journal article" date="2016" name="Nat. Commun.">
        <title>Thousands of microbial genomes shed light on interconnected biogeochemical processes in an aquifer system.</title>
        <authorList>
            <person name="Anantharaman K."/>
            <person name="Brown C.T."/>
            <person name="Hug L.A."/>
            <person name="Sharon I."/>
            <person name="Castelle C.J."/>
            <person name="Probst A.J."/>
            <person name="Thomas B.C."/>
            <person name="Singh A."/>
            <person name="Wilkins M.J."/>
            <person name="Karaoz U."/>
            <person name="Brodie E.L."/>
            <person name="Williams K.H."/>
            <person name="Hubbard S.S."/>
            <person name="Banfield J.F."/>
        </authorList>
    </citation>
    <scope>NUCLEOTIDE SEQUENCE [LARGE SCALE GENOMIC DNA]</scope>
</reference>
<dbReference type="InterPro" id="IPR004045">
    <property type="entry name" value="Glutathione_S-Trfase_N"/>
</dbReference>
<dbReference type="CDD" id="cd02976">
    <property type="entry name" value="NrdH"/>
    <property type="match status" value="1"/>
</dbReference>
<dbReference type="InterPro" id="IPR036249">
    <property type="entry name" value="Thioredoxin-like_sf"/>
</dbReference>
<dbReference type="STRING" id="1798652.A3A43_02720"/>
<dbReference type="EMBL" id="MHLC01000027">
    <property type="protein sequence ID" value="OGZ00767.1"/>
    <property type="molecule type" value="Genomic_DNA"/>
</dbReference>
<feature type="domain" description="GST N-terminal" evidence="1">
    <location>
        <begin position="2"/>
        <end position="78"/>
    </location>
</feature>
<protein>
    <submittedName>
        <fullName evidence="2">NrdH-redoxin</fullName>
    </submittedName>
</protein>
<proteinExistence type="predicted"/>
<evidence type="ECO:0000313" key="2">
    <source>
        <dbReference type="EMBL" id="OGZ00767.1"/>
    </source>
</evidence>
<dbReference type="InterPro" id="IPR051548">
    <property type="entry name" value="Grx-like_ET"/>
</dbReference>
<dbReference type="GO" id="GO:0009055">
    <property type="term" value="F:electron transfer activity"/>
    <property type="evidence" value="ECO:0007669"/>
    <property type="project" value="TreeGrafter"/>
</dbReference>
<dbReference type="PANTHER" id="PTHR34386:SF1">
    <property type="entry name" value="GLUTAREDOXIN-LIKE PROTEIN NRDH"/>
    <property type="match status" value="1"/>
</dbReference>
<dbReference type="Pfam" id="PF00462">
    <property type="entry name" value="Glutaredoxin"/>
    <property type="match status" value="1"/>
</dbReference>
<comment type="caution">
    <text evidence="2">The sequence shown here is derived from an EMBL/GenBank/DDBJ whole genome shotgun (WGS) entry which is preliminary data.</text>
</comment>
<evidence type="ECO:0000259" key="1">
    <source>
        <dbReference type="PROSITE" id="PS50404"/>
    </source>
</evidence>
<dbReference type="InterPro" id="IPR011767">
    <property type="entry name" value="GLR_AS"/>
</dbReference>
<dbReference type="Proteomes" id="UP000178495">
    <property type="component" value="Unassembled WGS sequence"/>
</dbReference>
<evidence type="ECO:0000313" key="3">
    <source>
        <dbReference type="Proteomes" id="UP000178495"/>
    </source>
</evidence>
<dbReference type="InterPro" id="IPR002109">
    <property type="entry name" value="Glutaredoxin"/>
</dbReference>
<dbReference type="PROSITE" id="PS50404">
    <property type="entry name" value="GST_NTER"/>
    <property type="match status" value="1"/>
</dbReference>
<sequence>MPRIIIYSTPGCVFCKMAREFLKSKNVPFEEKDVSNDMKAQEEMIKKTGQLAVPVIDVDGKIIVGFDKARLAELAGIK</sequence>
<dbReference type="PROSITE" id="PS51354">
    <property type="entry name" value="GLUTAREDOXIN_2"/>
    <property type="match status" value="1"/>
</dbReference>
<dbReference type="PROSITE" id="PS00195">
    <property type="entry name" value="GLUTAREDOXIN_1"/>
    <property type="match status" value="1"/>
</dbReference>